<dbReference type="PROSITE" id="PS50104">
    <property type="entry name" value="TIR"/>
    <property type="match status" value="1"/>
</dbReference>
<keyword evidence="4 7" id="KW-1133">Transmembrane helix</keyword>
<evidence type="ECO:0000256" key="7">
    <source>
        <dbReference type="SAM" id="Phobius"/>
    </source>
</evidence>
<keyword evidence="3" id="KW-0732">Signal</keyword>
<dbReference type="SMART" id="SM00255">
    <property type="entry name" value="TIR"/>
    <property type="match status" value="1"/>
</dbReference>
<gene>
    <name evidence="9" type="ORF">BLA29_005948</name>
</gene>
<name>A0A1Y3BFN7_EURMA</name>
<proteinExistence type="predicted"/>
<feature type="region of interest" description="Disordered" evidence="6">
    <location>
        <begin position="362"/>
        <end position="447"/>
    </location>
</feature>
<evidence type="ECO:0000256" key="1">
    <source>
        <dbReference type="ARBA" id="ARBA00004370"/>
    </source>
</evidence>
<dbReference type="PANTHER" id="PTHR24365">
    <property type="entry name" value="TOLL-LIKE RECEPTOR"/>
    <property type="match status" value="1"/>
</dbReference>
<dbReference type="FunFam" id="3.40.50.10140:FF:000021">
    <property type="entry name" value="Toll receptor 13"/>
    <property type="match status" value="1"/>
</dbReference>
<dbReference type="InterPro" id="IPR000157">
    <property type="entry name" value="TIR_dom"/>
</dbReference>
<dbReference type="AlphaFoldDB" id="A0A1Y3BFN7"/>
<dbReference type="Gene3D" id="3.40.50.10140">
    <property type="entry name" value="Toll/interleukin-1 receptor homology (TIR) domain"/>
    <property type="match status" value="1"/>
</dbReference>
<dbReference type="Pfam" id="PF01582">
    <property type="entry name" value="TIR"/>
    <property type="match status" value="1"/>
</dbReference>
<evidence type="ECO:0000256" key="6">
    <source>
        <dbReference type="SAM" id="MobiDB-lite"/>
    </source>
</evidence>
<organism evidence="9 10">
    <name type="scientific">Euroglyphus maynei</name>
    <name type="common">Mayne's house dust mite</name>
    <dbReference type="NCBI Taxonomy" id="6958"/>
    <lineage>
        <taxon>Eukaryota</taxon>
        <taxon>Metazoa</taxon>
        <taxon>Ecdysozoa</taxon>
        <taxon>Arthropoda</taxon>
        <taxon>Chelicerata</taxon>
        <taxon>Arachnida</taxon>
        <taxon>Acari</taxon>
        <taxon>Acariformes</taxon>
        <taxon>Sarcoptiformes</taxon>
        <taxon>Astigmata</taxon>
        <taxon>Psoroptidia</taxon>
        <taxon>Analgoidea</taxon>
        <taxon>Pyroglyphidae</taxon>
        <taxon>Pyroglyphinae</taxon>
        <taxon>Euroglyphus</taxon>
    </lineage>
</organism>
<dbReference type="Proteomes" id="UP000194236">
    <property type="component" value="Unassembled WGS sequence"/>
</dbReference>
<feature type="non-terminal residue" evidence="9">
    <location>
        <position position="447"/>
    </location>
</feature>
<evidence type="ECO:0000259" key="8">
    <source>
        <dbReference type="PROSITE" id="PS50104"/>
    </source>
</evidence>
<dbReference type="GO" id="GO:0007165">
    <property type="term" value="P:signal transduction"/>
    <property type="evidence" value="ECO:0007669"/>
    <property type="project" value="InterPro"/>
</dbReference>
<dbReference type="EMBL" id="MUJZ01026710">
    <property type="protein sequence ID" value="OTF78698.1"/>
    <property type="molecule type" value="Genomic_DNA"/>
</dbReference>
<evidence type="ECO:0000256" key="2">
    <source>
        <dbReference type="ARBA" id="ARBA00022692"/>
    </source>
</evidence>
<dbReference type="SUPFAM" id="SSF52200">
    <property type="entry name" value="Toll/Interleukin receptor TIR domain"/>
    <property type="match status" value="1"/>
</dbReference>
<evidence type="ECO:0000313" key="10">
    <source>
        <dbReference type="Proteomes" id="UP000194236"/>
    </source>
</evidence>
<dbReference type="OrthoDB" id="6501450at2759"/>
<protein>
    <recommendedName>
        <fullName evidence="8">TIR domain-containing protein</fullName>
    </recommendedName>
</protein>
<dbReference type="GO" id="GO:0005886">
    <property type="term" value="C:plasma membrane"/>
    <property type="evidence" value="ECO:0007669"/>
    <property type="project" value="TreeGrafter"/>
</dbReference>
<evidence type="ECO:0000256" key="5">
    <source>
        <dbReference type="ARBA" id="ARBA00023136"/>
    </source>
</evidence>
<keyword evidence="5 7" id="KW-0472">Membrane</keyword>
<dbReference type="GO" id="GO:0038023">
    <property type="term" value="F:signaling receptor activity"/>
    <property type="evidence" value="ECO:0007669"/>
    <property type="project" value="TreeGrafter"/>
</dbReference>
<feature type="domain" description="TIR" evidence="8">
    <location>
        <begin position="110"/>
        <end position="249"/>
    </location>
</feature>
<evidence type="ECO:0000313" key="9">
    <source>
        <dbReference type="EMBL" id="OTF78698.1"/>
    </source>
</evidence>
<comment type="caution">
    <text evidence="9">The sequence shown here is derived from an EMBL/GenBank/DDBJ whole genome shotgun (WGS) entry which is preliminary data.</text>
</comment>
<evidence type="ECO:0000256" key="4">
    <source>
        <dbReference type="ARBA" id="ARBA00022989"/>
    </source>
</evidence>
<evidence type="ECO:0000256" key="3">
    <source>
        <dbReference type="ARBA" id="ARBA00022729"/>
    </source>
</evidence>
<feature type="compositionally biased region" description="Pro residues" evidence="6">
    <location>
        <begin position="370"/>
        <end position="382"/>
    </location>
</feature>
<accession>A0A1Y3BFN7</accession>
<keyword evidence="2 7" id="KW-0812">Transmembrane</keyword>
<feature type="compositionally biased region" description="Low complexity" evidence="6">
    <location>
        <begin position="409"/>
        <end position="439"/>
    </location>
</feature>
<comment type="subcellular location">
    <subcellularLocation>
        <location evidence="1">Membrane</location>
    </subcellularLocation>
</comment>
<keyword evidence="10" id="KW-1185">Reference proteome</keyword>
<feature type="transmembrane region" description="Helical" evidence="7">
    <location>
        <begin position="39"/>
        <end position="66"/>
    </location>
</feature>
<sequence length="447" mass="48578">YTKRESIAASSSSSSSVGGGLAVNGGIIANGTANQIEMFIPILALIVFSTFGVLLLLASIVTAVLYRHEISVWFYARTGIRLAGGSSGKGNHGGRRGRHSDPYDGDCGEKLFDAFVSYSKKDEQFVQQMLAPELEYGTTPMRLCLHYRDLPVASGFVADAIIEAMAASRRTIMVISEHFLRGEWQHFEFKTAHQEALRSRARHKLILIFVGPVAGKDLDPDIRVWLKTTGNTCLQWGEKMFWEKLRYAMPEIPTASSGGGSTVNSSSSSTTSSLYGRKALQLNLNQQGKNCTLPLSVSNNQQMLNSRNFDNYQHHHQQLHHPLLGIGQTTTTLGRQQLSSSMIGAHPLYSPSSIHSQQSTYAYPTYHPTGVPPPNVAPPLPPNQLNGTSQLTPPPLPPSHPLHQRLFHNHSNGSGSGVSTTVTTMEFSSGSGASGPPSSQHHQQLPS</sequence>
<dbReference type="PANTHER" id="PTHR24365:SF541">
    <property type="entry name" value="PROTEIN TOLL-RELATED"/>
    <property type="match status" value="1"/>
</dbReference>
<dbReference type="InterPro" id="IPR035897">
    <property type="entry name" value="Toll_tir_struct_dom_sf"/>
</dbReference>
<reference evidence="9 10" key="1">
    <citation type="submission" date="2017-03" db="EMBL/GenBank/DDBJ databases">
        <title>Genome Survey of Euroglyphus maynei.</title>
        <authorList>
            <person name="Arlian L.G."/>
            <person name="Morgan M.S."/>
            <person name="Rider S.D."/>
        </authorList>
    </citation>
    <scope>NUCLEOTIDE SEQUENCE [LARGE SCALE GENOMIC DNA]</scope>
    <source>
        <strain evidence="9">Arlian Lab</strain>
        <tissue evidence="9">Whole body</tissue>
    </source>
</reference>
<feature type="non-terminal residue" evidence="9">
    <location>
        <position position="1"/>
    </location>
</feature>